<name>A0A8H3FUK1_9LECA</name>
<proteinExistence type="predicted"/>
<protein>
    <submittedName>
        <fullName evidence="2">Uncharacterized protein</fullName>
    </submittedName>
</protein>
<dbReference type="AlphaFoldDB" id="A0A8H3FUK1"/>
<evidence type="ECO:0000313" key="2">
    <source>
        <dbReference type="EMBL" id="CAF9928063.1"/>
    </source>
</evidence>
<evidence type="ECO:0000313" key="3">
    <source>
        <dbReference type="Proteomes" id="UP000664534"/>
    </source>
</evidence>
<organism evidence="2 3">
    <name type="scientific">Imshaugia aleurites</name>
    <dbReference type="NCBI Taxonomy" id="172621"/>
    <lineage>
        <taxon>Eukaryota</taxon>
        <taxon>Fungi</taxon>
        <taxon>Dikarya</taxon>
        <taxon>Ascomycota</taxon>
        <taxon>Pezizomycotina</taxon>
        <taxon>Lecanoromycetes</taxon>
        <taxon>OSLEUM clade</taxon>
        <taxon>Lecanoromycetidae</taxon>
        <taxon>Lecanorales</taxon>
        <taxon>Lecanorineae</taxon>
        <taxon>Parmeliaceae</taxon>
        <taxon>Imshaugia</taxon>
    </lineage>
</organism>
<accession>A0A8H3FUK1</accession>
<reference evidence="2" key="1">
    <citation type="submission" date="2021-03" db="EMBL/GenBank/DDBJ databases">
        <authorList>
            <person name="Tagirdzhanova G."/>
        </authorList>
    </citation>
    <scope>NUCLEOTIDE SEQUENCE</scope>
</reference>
<dbReference type="EMBL" id="CAJPDT010000048">
    <property type="protein sequence ID" value="CAF9928063.1"/>
    <property type="molecule type" value="Genomic_DNA"/>
</dbReference>
<dbReference type="Proteomes" id="UP000664534">
    <property type="component" value="Unassembled WGS sequence"/>
</dbReference>
<evidence type="ECO:0000256" key="1">
    <source>
        <dbReference type="SAM" id="MobiDB-lite"/>
    </source>
</evidence>
<feature type="compositionally biased region" description="Basic residues" evidence="1">
    <location>
        <begin position="231"/>
        <end position="247"/>
    </location>
</feature>
<feature type="region of interest" description="Disordered" evidence="1">
    <location>
        <begin position="206"/>
        <end position="314"/>
    </location>
</feature>
<keyword evidence="3" id="KW-1185">Reference proteome</keyword>
<dbReference type="OrthoDB" id="5324548at2759"/>
<sequence>MEVPGFPPDLGVSPLDDPCLATIPGSVVKDAYSGNFVPQAIANAYGPGYAIQQRSHGRSQECEISDSMQVSNEPIWHPRQRYPESVSPYGSNTDWRPSVSPIEQMSASFNGALSFPSPDSSTTCANCRNRSGIEGVSVSHADQGDVKSTLDQRFQGAGNYILRPIEEVTLFNRQLSAKDTWRIATHNDRLDIPNLEPSKSRLFPRRSFTANAPDNPVVVHTGEDVANNGPTKKRKRKPRTAGPRKPRTLTNEGKAHAKACTHKLPEDMPMESLDKRTPNTPWTEPLTPDYGPGHDDPVFYSSSQETDFSYEDIE</sequence>
<comment type="caution">
    <text evidence="2">The sequence shown here is derived from an EMBL/GenBank/DDBJ whole genome shotgun (WGS) entry which is preliminary data.</text>
</comment>
<gene>
    <name evidence="2" type="ORF">IMSHALPRED_007369</name>
</gene>